<keyword evidence="3" id="KW-0511">Multifunctional enzyme</keyword>
<dbReference type="RefSeq" id="WP_118338415.1">
    <property type="nucleotide sequence ID" value="NZ_JBBNMX010000004.1"/>
</dbReference>
<keyword evidence="3" id="KW-0460">Magnesium</keyword>
<dbReference type="SUPFAM" id="SSF102645">
    <property type="entry name" value="CoaB-like"/>
    <property type="match status" value="1"/>
</dbReference>
<comment type="similarity">
    <text evidence="3 4">In the N-terminal section; belongs to the HFCD (homo-oligomeric flavin containing Cys decarboxylase) superfamily.</text>
</comment>
<feature type="binding site" evidence="3">
    <location>
        <position position="279"/>
    </location>
    <ligand>
        <name>CTP</name>
        <dbReference type="ChEBI" id="CHEBI:37563"/>
    </ligand>
</feature>
<keyword evidence="2 3" id="KW-0456">Lyase</keyword>
<proteinExistence type="inferred from homology"/>
<dbReference type="NCBIfam" id="TIGR00521">
    <property type="entry name" value="coaBC_dfp"/>
    <property type="match status" value="1"/>
</dbReference>
<dbReference type="Pfam" id="PF04127">
    <property type="entry name" value="DFP"/>
    <property type="match status" value="1"/>
</dbReference>
<dbReference type="InterPro" id="IPR007085">
    <property type="entry name" value="DNA/pantothenate-metab_flavo_C"/>
</dbReference>
<comment type="catalytic activity">
    <reaction evidence="3 4">
        <text>(R)-4'-phosphopantothenate + L-cysteine + CTP = N-[(R)-4-phosphopantothenoyl]-L-cysteine + CMP + diphosphate + H(+)</text>
        <dbReference type="Rhea" id="RHEA:19397"/>
        <dbReference type="ChEBI" id="CHEBI:10986"/>
        <dbReference type="ChEBI" id="CHEBI:15378"/>
        <dbReference type="ChEBI" id="CHEBI:33019"/>
        <dbReference type="ChEBI" id="CHEBI:35235"/>
        <dbReference type="ChEBI" id="CHEBI:37563"/>
        <dbReference type="ChEBI" id="CHEBI:59458"/>
        <dbReference type="ChEBI" id="CHEBI:60377"/>
        <dbReference type="EC" id="6.3.2.5"/>
    </reaction>
</comment>
<dbReference type="GO" id="GO:0004632">
    <property type="term" value="F:phosphopantothenate--cysteine ligase activity"/>
    <property type="evidence" value="ECO:0007669"/>
    <property type="project" value="UniProtKB-UniRule"/>
</dbReference>
<feature type="binding site" evidence="3">
    <location>
        <position position="289"/>
    </location>
    <ligand>
        <name>CTP</name>
        <dbReference type="ChEBI" id="CHEBI:37563"/>
    </ligand>
</feature>
<feature type="region of interest" description="Phosphopantothenate--cysteine ligase" evidence="3">
    <location>
        <begin position="191"/>
        <end position="403"/>
    </location>
</feature>
<dbReference type="GO" id="GO:0010181">
    <property type="term" value="F:FMN binding"/>
    <property type="evidence" value="ECO:0007669"/>
    <property type="project" value="UniProtKB-UniRule"/>
</dbReference>
<dbReference type="PANTHER" id="PTHR14359">
    <property type="entry name" value="HOMO-OLIGOMERIC FLAVIN CONTAINING CYS DECARBOXYLASE FAMILY"/>
    <property type="match status" value="1"/>
</dbReference>
<dbReference type="GO" id="GO:0015937">
    <property type="term" value="P:coenzyme A biosynthetic process"/>
    <property type="evidence" value="ECO:0007669"/>
    <property type="project" value="UniProtKB-UniRule"/>
</dbReference>
<feature type="binding site" evidence="3">
    <location>
        <position position="338"/>
    </location>
    <ligand>
        <name>CTP</name>
        <dbReference type="ChEBI" id="CHEBI:37563"/>
    </ligand>
</feature>
<feature type="domain" description="DNA/pantothenate metabolism flavoprotein C-terminal" evidence="6">
    <location>
        <begin position="186"/>
        <end position="395"/>
    </location>
</feature>
<dbReference type="GO" id="GO:0071513">
    <property type="term" value="C:phosphopantothenoylcysteine decarboxylase complex"/>
    <property type="evidence" value="ECO:0007669"/>
    <property type="project" value="TreeGrafter"/>
</dbReference>
<dbReference type="HAMAP" id="MF_02225">
    <property type="entry name" value="CoaBC"/>
    <property type="match status" value="1"/>
</dbReference>
<feature type="domain" description="Flavoprotein" evidence="5">
    <location>
        <begin position="6"/>
        <end position="175"/>
    </location>
</feature>
<evidence type="ECO:0000256" key="4">
    <source>
        <dbReference type="RuleBase" id="RU364078"/>
    </source>
</evidence>
<name>A0A6L8T0M7_9FIRM</name>
<dbReference type="Gene3D" id="3.40.50.1950">
    <property type="entry name" value="Flavin prenyltransferase-like"/>
    <property type="match status" value="1"/>
</dbReference>
<dbReference type="UniPathway" id="UPA00241">
    <property type="reaction ID" value="UER00353"/>
</dbReference>
<dbReference type="InterPro" id="IPR035929">
    <property type="entry name" value="CoaB-like_sf"/>
</dbReference>
<evidence type="ECO:0000259" key="5">
    <source>
        <dbReference type="Pfam" id="PF02441"/>
    </source>
</evidence>
<feature type="region of interest" description="Phosphopantothenoylcysteine decarboxylase" evidence="3">
    <location>
        <begin position="1"/>
        <end position="190"/>
    </location>
</feature>
<keyword evidence="3 4" id="KW-0285">Flavoprotein</keyword>
<dbReference type="GO" id="GO:0004633">
    <property type="term" value="F:phosphopantothenoylcysteine decarboxylase activity"/>
    <property type="evidence" value="ECO:0007669"/>
    <property type="project" value="UniProtKB-UniRule"/>
</dbReference>
<comment type="catalytic activity">
    <reaction evidence="3 4">
        <text>N-[(R)-4-phosphopantothenoyl]-L-cysteine + H(+) = (R)-4'-phosphopantetheine + CO2</text>
        <dbReference type="Rhea" id="RHEA:16793"/>
        <dbReference type="ChEBI" id="CHEBI:15378"/>
        <dbReference type="ChEBI" id="CHEBI:16526"/>
        <dbReference type="ChEBI" id="CHEBI:59458"/>
        <dbReference type="ChEBI" id="CHEBI:61723"/>
        <dbReference type="EC" id="4.1.1.36"/>
    </reaction>
</comment>
<comment type="pathway">
    <text evidence="3 4">Cofactor biosynthesis; coenzyme A biosynthesis; CoA from (R)-pantothenate: step 2/5.</text>
</comment>
<comment type="function">
    <text evidence="4">Catalyzes two steps in the biosynthesis of coenzyme A. In the first step cysteine is conjugated to 4'-phosphopantothenate to form 4-phosphopantothenoylcysteine, in the latter compound is decarboxylated to form 4'-phosphopantotheine.</text>
</comment>
<feature type="binding site" evidence="3">
    <location>
        <position position="342"/>
    </location>
    <ligand>
        <name>CTP</name>
        <dbReference type="ChEBI" id="CHEBI:37563"/>
    </ligand>
</feature>
<comment type="caution">
    <text evidence="3">Lacks conserved residue(s) required for the propagation of feature annotation.</text>
</comment>
<dbReference type="InterPro" id="IPR036551">
    <property type="entry name" value="Flavin_trans-like"/>
</dbReference>
<comment type="function">
    <text evidence="3">Catalyzes two sequential steps in the biosynthesis of coenzyme A. In the first step cysteine is conjugated to 4'-phosphopantothenate to form 4-phosphopantothenoylcysteine. In the second step the latter compound is decarboxylated to form 4'-phosphopantotheine.</text>
</comment>
<dbReference type="PANTHER" id="PTHR14359:SF6">
    <property type="entry name" value="PHOSPHOPANTOTHENOYLCYSTEINE DECARBOXYLASE"/>
    <property type="match status" value="1"/>
</dbReference>
<keyword evidence="1 3" id="KW-0210">Decarboxylase</keyword>
<dbReference type="EC" id="4.1.1.36" evidence="3"/>
<dbReference type="Pfam" id="PF02441">
    <property type="entry name" value="Flavoprotein"/>
    <property type="match status" value="1"/>
</dbReference>
<dbReference type="Proteomes" id="UP000477285">
    <property type="component" value="Unassembled WGS sequence"/>
</dbReference>
<evidence type="ECO:0000256" key="3">
    <source>
        <dbReference type="HAMAP-Rule" id="MF_02225"/>
    </source>
</evidence>
<organism evidence="7 8">
    <name type="scientific">Blautia wexlerae</name>
    <dbReference type="NCBI Taxonomy" id="418240"/>
    <lineage>
        <taxon>Bacteria</taxon>
        <taxon>Bacillati</taxon>
        <taxon>Bacillota</taxon>
        <taxon>Clostridia</taxon>
        <taxon>Lachnospirales</taxon>
        <taxon>Lachnospiraceae</taxon>
        <taxon>Blautia</taxon>
    </lineage>
</organism>
<dbReference type="InterPro" id="IPR003382">
    <property type="entry name" value="Flavoprotein"/>
</dbReference>
<keyword evidence="3 4" id="KW-0436">Ligase</keyword>
<comment type="cofactor">
    <cofactor evidence="3">
        <name>Mg(2+)</name>
        <dbReference type="ChEBI" id="CHEBI:18420"/>
    </cofactor>
</comment>
<feature type="active site" description="Proton donor" evidence="3">
    <location>
        <position position="158"/>
    </location>
</feature>
<comment type="caution">
    <text evidence="7">The sequence shown here is derived from an EMBL/GenBank/DDBJ whole genome shotgun (WGS) entry which is preliminary data.</text>
</comment>
<keyword evidence="3 4" id="KW-0288">FMN</keyword>
<evidence type="ECO:0000259" key="6">
    <source>
        <dbReference type="Pfam" id="PF04127"/>
    </source>
</evidence>
<dbReference type="GO" id="GO:0046872">
    <property type="term" value="F:metal ion binding"/>
    <property type="evidence" value="ECO:0007669"/>
    <property type="project" value="UniProtKB-KW"/>
</dbReference>
<dbReference type="InterPro" id="IPR005252">
    <property type="entry name" value="CoaBC"/>
</dbReference>
<sequence>MTLEGKTVLLGVTGSIAAYKIAYLASALKKRHADVHVLMTENATNFINPITFETLTGNKCLVDTFDRNFQFQVEHVSIAKKADVVMIAPASANVIGKLAHGIADDMLTTTIMACKCKKFISPAMNTNMFENPVVQDNLKILEHYGYEVIAPACGYLACGDTGAGKMPEPETLLAYIEREAACEKDLKGKKILVTAGPTQESVDPVRYLTNHSSGKMGYAIAKAAMLRGADVTLVSGRTSIEPPMFVNLVPVVTARDMYEAVTSVSNEQDIIVKAAAVADYRPSRISEEKVKKSDGQMSIELERTDDILKFLGEHKRAGQFLCGFSMETQNVIDNSRAKLAKKNLDMVAANNVKVEGAGFQGDTNVLTLITQDEEISLPLMSKEDAAFRILDKILSMMMQDSVC</sequence>
<dbReference type="GO" id="GO:0015941">
    <property type="term" value="P:pantothenate catabolic process"/>
    <property type="evidence" value="ECO:0007669"/>
    <property type="project" value="InterPro"/>
</dbReference>
<reference evidence="7 8" key="1">
    <citation type="journal article" date="2019" name="Nat. Med.">
        <title>A library of human gut bacterial isolates paired with longitudinal multiomics data enables mechanistic microbiome research.</title>
        <authorList>
            <person name="Poyet M."/>
            <person name="Groussin M."/>
            <person name="Gibbons S.M."/>
            <person name="Avila-Pacheco J."/>
            <person name="Jiang X."/>
            <person name="Kearney S.M."/>
            <person name="Perrotta A.R."/>
            <person name="Berdy B."/>
            <person name="Zhao S."/>
            <person name="Lieberman T.D."/>
            <person name="Swanson P.K."/>
            <person name="Smith M."/>
            <person name="Roesemann S."/>
            <person name="Alexander J.E."/>
            <person name="Rich S.A."/>
            <person name="Livny J."/>
            <person name="Vlamakis H."/>
            <person name="Clish C."/>
            <person name="Bullock K."/>
            <person name="Deik A."/>
            <person name="Scott J."/>
            <person name="Pierce K.A."/>
            <person name="Xavier R.J."/>
            <person name="Alm E.J."/>
        </authorList>
    </citation>
    <scope>NUCLEOTIDE SEQUENCE [LARGE SCALE GENOMIC DNA]</scope>
    <source>
        <strain evidence="7 8">BIOML-A1</strain>
    </source>
</reference>
<dbReference type="Gene3D" id="3.40.50.10300">
    <property type="entry name" value="CoaB-like"/>
    <property type="match status" value="1"/>
</dbReference>
<dbReference type="EC" id="6.3.2.5" evidence="3"/>
<protein>
    <recommendedName>
        <fullName evidence="3">Coenzyme A biosynthesis bifunctional protein CoaBC</fullName>
    </recommendedName>
    <alternativeName>
        <fullName evidence="3">DNA/pantothenate metabolism flavoprotein</fullName>
    </alternativeName>
    <alternativeName>
        <fullName evidence="3">Phosphopantothenoylcysteine synthetase/decarboxylase</fullName>
        <shortName evidence="3">PPCS-PPCDC</shortName>
    </alternativeName>
    <domain>
        <recommendedName>
            <fullName evidence="3">Phosphopantothenoylcysteine decarboxylase</fullName>
            <shortName evidence="3">PPC decarboxylase</shortName>
            <shortName evidence="3">PPC-DC</shortName>
            <ecNumber evidence="3">4.1.1.36</ecNumber>
        </recommendedName>
        <alternativeName>
            <fullName evidence="3">CoaC</fullName>
        </alternativeName>
    </domain>
    <domain>
        <recommendedName>
            <fullName evidence="3">Phosphopantothenate--cysteine ligase</fullName>
            <ecNumber evidence="3">6.3.2.5</ecNumber>
        </recommendedName>
        <alternativeName>
            <fullName evidence="3">CoaB</fullName>
        </alternativeName>
        <alternativeName>
            <fullName evidence="3">Phosphopantothenoylcysteine synthetase</fullName>
            <shortName evidence="3">PPC synthetase</shortName>
            <shortName evidence="3">PPC-S</shortName>
        </alternativeName>
    </domain>
</protein>
<dbReference type="AlphaFoldDB" id="A0A6L8T0M7"/>
<comment type="pathway">
    <text evidence="3 4">Cofactor biosynthesis; coenzyme A biosynthesis; CoA from (R)-pantothenate: step 3/5.</text>
</comment>
<evidence type="ECO:0000256" key="1">
    <source>
        <dbReference type="ARBA" id="ARBA00022793"/>
    </source>
</evidence>
<dbReference type="EMBL" id="WWVQ01000003">
    <property type="protein sequence ID" value="MZL31971.1"/>
    <property type="molecule type" value="Genomic_DNA"/>
</dbReference>
<evidence type="ECO:0000256" key="2">
    <source>
        <dbReference type="ARBA" id="ARBA00023239"/>
    </source>
</evidence>
<comment type="cofactor">
    <cofactor evidence="3">
        <name>FMN</name>
        <dbReference type="ChEBI" id="CHEBI:58210"/>
    </cofactor>
    <text evidence="3">Binds 1 FMN per subunit.</text>
</comment>
<feature type="binding site" evidence="3">
    <location>
        <position position="324"/>
    </location>
    <ligand>
        <name>CTP</name>
        <dbReference type="ChEBI" id="CHEBI:37563"/>
    </ligand>
</feature>
<gene>
    <name evidence="3 7" type="primary">coaBC</name>
    <name evidence="7" type="ORF">GT728_01820</name>
</gene>
<evidence type="ECO:0000313" key="8">
    <source>
        <dbReference type="Proteomes" id="UP000477285"/>
    </source>
</evidence>
<keyword evidence="3" id="KW-0479">Metal-binding</keyword>
<accession>A0A6L8T0M7</accession>
<dbReference type="SUPFAM" id="SSF52507">
    <property type="entry name" value="Homo-oligomeric flavin-containing Cys decarboxylases, HFCD"/>
    <property type="match status" value="1"/>
</dbReference>
<evidence type="ECO:0000313" key="7">
    <source>
        <dbReference type="EMBL" id="MZL31971.1"/>
    </source>
</evidence>
<comment type="similarity">
    <text evidence="3 4">In the C-terminal section; belongs to the PPC synthetase family.</text>
</comment>